<keyword evidence="2" id="KW-1185">Reference proteome</keyword>
<organism evidence="1 2">
    <name type="scientific">Araneus ventricosus</name>
    <name type="common">Orbweaver spider</name>
    <name type="synonym">Epeira ventricosa</name>
    <dbReference type="NCBI Taxonomy" id="182803"/>
    <lineage>
        <taxon>Eukaryota</taxon>
        <taxon>Metazoa</taxon>
        <taxon>Ecdysozoa</taxon>
        <taxon>Arthropoda</taxon>
        <taxon>Chelicerata</taxon>
        <taxon>Arachnida</taxon>
        <taxon>Araneae</taxon>
        <taxon>Araneomorphae</taxon>
        <taxon>Entelegynae</taxon>
        <taxon>Araneoidea</taxon>
        <taxon>Araneidae</taxon>
        <taxon>Araneus</taxon>
    </lineage>
</organism>
<sequence length="124" mass="14267">MTRAPQLAPPLQTSTPHQREDVWPLSHAFNLQQAQCTTELQWNRVCEPGALRSQCGDLTTRPPRPSAAWRKWMYRFKSLSEFRLLTCTLSGASNSFSNIWLYPIYLEVTDCGYGKPDEWVDGFN</sequence>
<protein>
    <submittedName>
        <fullName evidence="1">Uncharacterized protein</fullName>
    </submittedName>
</protein>
<proteinExistence type="predicted"/>
<comment type="caution">
    <text evidence="1">The sequence shown here is derived from an EMBL/GenBank/DDBJ whole genome shotgun (WGS) entry which is preliminary data.</text>
</comment>
<dbReference type="AlphaFoldDB" id="A0A4Y2CBH7"/>
<dbReference type="Proteomes" id="UP000499080">
    <property type="component" value="Unassembled WGS sequence"/>
</dbReference>
<gene>
    <name evidence="1" type="ORF">AVEN_135771_1</name>
</gene>
<evidence type="ECO:0000313" key="2">
    <source>
        <dbReference type="Proteomes" id="UP000499080"/>
    </source>
</evidence>
<evidence type="ECO:0000313" key="1">
    <source>
        <dbReference type="EMBL" id="GBM01344.1"/>
    </source>
</evidence>
<accession>A0A4Y2CBH7</accession>
<reference evidence="1 2" key="1">
    <citation type="journal article" date="2019" name="Sci. Rep.">
        <title>Orb-weaving spider Araneus ventricosus genome elucidates the spidroin gene catalogue.</title>
        <authorList>
            <person name="Kono N."/>
            <person name="Nakamura H."/>
            <person name="Ohtoshi R."/>
            <person name="Moran D.A.P."/>
            <person name="Shinohara A."/>
            <person name="Yoshida Y."/>
            <person name="Fujiwara M."/>
            <person name="Mori M."/>
            <person name="Tomita M."/>
            <person name="Arakawa K."/>
        </authorList>
    </citation>
    <scope>NUCLEOTIDE SEQUENCE [LARGE SCALE GENOMIC DNA]</scope>
</reference>
<dbReference type="EMBL" id="BGPR01000168">
    <property type="protein sequence ID" value="GBM01344.1"/>
    <property type="molecule type" value="Genomic_DNA"/>
</dbReference>
<name>A0A4Y2CBH7_ARAVE</name>